<dbReference type="InterPro" id="IPR037883">
    <property type="entry name" value="Knr4/Smi1-like_sf"/>
</dbReference>
<dbReference type="Proteomes" id="UP000501914">
    <property type="component" value="Chromosome"/>
</dbReference>
<dbReference type="SUPFAM" id="SSF160631">
    <property type="entry name" value="SMI1/KNR4-like"/>
    <property type="match status" value="1"/>
</dbReference>
<protein>
    <submittedName>
        <fullName evidence="2">SMI1/KNR4 family protein</fullName>
    </submittedName>
</protein>
<dbReference type="RefSeq" id="WP_167872415.1">
    <property type="nucleotide sequence ID" value="NZ_CP048852.1"/>
</dbReference>
<name>A0A6H0WKR3_9BACI</name>
<dbReference type="KEGG" id="bteq:G4P54_09060"/>
<dbReference type="NCBIfam" id="NF038335">
    <property type="entry name" value="YPO0640_fam"/>
    <property type="match status" value="1"/>
</dbReference>
<keyword evidence="3" id="KW-1185">Reference proteome</keyword>
<evidence type="ECO:0000259" key="1">
    <source>
        <dbReference type="Pfam" id="PF09346"/>
    </source>
</evidence>
<feature type="domain" description="Knr4/Smi1-like" evidence="1">
    <location>
        <begin position="23"/>
        <end position="116"/>
    </location>
</feature>
<evidence type="ECO:0000313" key="3">
    <source>
        <dbReference type="Proteomes" id="UP000501914"/>
    </source>
</evidence>
<sequence>MSVNLLEEIRKREAKYGDELNSPATEKDIIKFEAAVVGKFPINEIPTGYKEFLQGVNGLDFNGLVIYGIDDDLLEEEKDEEVYGFIKTNELWHENDEQKKYLFFGDSDTAWYCLDVIQNEYLELDKPSGTPINKFYDFNAMLADALKVSL</sequence>
<dbReference type="Gene3D" id="3.40.1580.10">
    <property type="entry name" value="SMI1/KNR4-like"/>
    <property type="match status" value="1"/>
</dbReference>
<gene>
    <name evidence="2" type="ORF">G4P54_09060</name>
</gene>
<dbReference type="EMBL" id="CP048852">
    <property type="protein sequence ID" value="QIW79946.1"/>
    <property type="molecule type" value="Genomic_DNA"/>
</dbReference>
<dbReference type="AlphaFoldDB" id="A0A6H0WKR3"/>
<proteinExistence type="predicted"/>
<dbReference type="Pfam" id="PF09346">
    <property type="entry name" value="SMI1_KNR4"/>
    <property type="match status" value="1"/>
</dbReference>
<organism evidence="2 3">
    <name type="scientific">Bacillus tequilensis</name>
    <dbReference type="NCBI Taxonomy" id="227866"/>
    <lineage>
        <taxon>Bacteria</taxon>
        <taxon>Bacillati</taxon>
        <taxon>Bacillota</taxon>
        <taxon>Bacilli</taxon>
        <taxon>Bacillales</taxon>
        <taxon>Bacillaceae</taxon>
        <taxon>Bacillus</taxon>
    </lineage>
</organism>
<dbReference type="InterPro" id="IPR018958">
    <property type="entry name" value="Knr4/Smi1-like_dom"/>
</dbReference>
<accession>A0A6H0WKR3</accession>
<evidence type="ECO:0000313" key="2">
    <source>
        <dbReference type="EMBL" id="QIW79946.1"/>
    </source>
</evidence>
<reference evidence="2 3" key="1">
    <citation type="submission" date="2020-02" db="EMBL/GenBank/DDBJ databases">
        <title>Genome sequencing, annotation and comparative genomic analysis of Bacillus tequilensis EA-CB0015, an effective biological control agent against Pseudocercospora fijiensis in banana plants.</title>
        <authorList>
            <person name="Cuellar-Gaviria T.Z."/>
            <person name="Ju K.-S."/>
            <person name="Villegas-Escobar V."/>
        </authorList>
    </citation>
    <scope>NUCLEOTIDE SEQUENCE [LARGE SCALE GENOMIC DNA]</scope>
    <source>
        <strain evidence="2 3">EA-CB0015</strain>
    </source>
</reference>